<keyword evidence="4" id="KW-1185">Reference proteome</keyword>
<keyword evidence="2" id="KW-1133">Transmembrane helix</keyword>
<dbReference type="GeneID" id="30910954"/>
<name>A0A1B1E2Z2_9APIC</name>
<keyword evidence="2" id="KW-0472">Membrane</keyword>
<organism evidence="3 4">
    <name type="scientific">Plasmodium coatneyi</name>
    <dbReference type="NCBI Taxonomy" id="208452"/>
    <lineage>
        <taxon>Eukaryota</taxon>
        <taxon>Sar</taxon>
        <taxon>Alveolata</taxon>
        <taxon>Apicomplexa</taxon>
        <taxon>Aconoidasida</taxon>
        <taxon>Haemosporida</taxon>
        <taxon>Plasmodiidae</taxon>
        <taxon>Plasmodium</taxon>
    </lineage>
</organism>
<proteinExistence type="predicted"/>
<accession>A0A1B1E2Z2</accession>
<dbReference type="Pfam" id="PF05795">
    <property type="entry name" value="Plasmodium_Vir"/>
    <property type="match status" value="2"/>
</dbReference>
<reference evidence="4" key="1">
    <citation type="submission" date="2016-06" db="EMBL/GenBank/DDBJ databases">
        <title>First high quality genome sequence of Plasmodium coatneyi using continuous long reads from single molecule, real-time sequencing.</title>
        <authorList>
            <person name="Chien J.-T."/>
            <person name="Pakala S.B."/>
            <person name="Geraldo J.A."/>
            <person name="Lapp S.A."/>
            <person name="Barnwell J.W."/>
            <person name="Kissinger J.C."/>
            <person name="Galinski M.R."/>
            <person name="Humphrey J.C."/>
        </authorList>
    </citation>
    <scope>NUCLEOTIDE SEQUENCE [LARGE SCALE GENOMIC DNA]</scope>
    <source>
        <strain evidence="4">Hackeri</strain>
    </source>
</reference>
<dbReference type="EMBL" id="CP016250">
    <property type="protein sequence ID" value="ANQ09378.1"/>
    <property type="molecule type" value="Genomic_DNA"/>
</dbReference>
<dbReference type="RefSeq" id="XP_019916073.1">
    <property type="nucleotide sequence ID" value="XM_020061007.1"/>
</dbReference>
<keyword evidence="2" id="KW-0812">Transmembrane</keyword>
<feature type="transmembrane region" description="Helical" evidence="2">
    <location>
        <begin position="517"/>
        <end position="538"/>
    </location>
</feature>
<gene>
    <name evidence="3" type="ORF">PCOAH_00042230</name>
</gene>
<feature type="region of interest" description="Disordered" evidence="1">
    <location>
        <begin position="212"/>
        <end position="267"/>
    </location>
</feature>
<evidence type="ECO:0000256" key="1">
    <source>
        <dbReference type="SAM" id="MobiDB-lite"/>
    </source>
</evidence>
<dbReference type="Proteomes" id="UP000092716">
    <property type="component" value="Chromosome 12"/>
</dbReference>
<feature type="compositionally biased region" description="Acidic residues" evidence="1">
    <location>
        <begin position="245"/>
        <end position="266"/>
    </location>
</feature>
<evidence type="ECO:0000313" key="3">
    <source>
        <dbReference type="EMBL" id="ANQ09378.1"/>
    </source>
</evidence>
<evidence type="ECO:0000313" key="4">
    <source>
        <dbReference type="Proteomes" id="UP000092716"/>
    </source>
</evidence>
<dbReference type="AlphaFoldDB" id="A0A1B1E2Z2"/>
<evidence type="ECO:0000256" key="2">
    <source>
        <dbReference type="SAM" id="Phobius"/>
    </source>
</evidence>
<sequence>MAPKDGPSIALPSEEMYDALEKGRKCHSGTEGQSKYTQVKTEVEGLLEVHTDITERVNVASKIVKNYCDACMATNTRKRGHYFEPCYLFYYWLSKEMKSRKNTSSDFYEVMEKIYQKLKDFPCNNRCSTIYRPRSNTHFDESKTLFDFGYNYESLQLRKRPATNGNLCWPQYKEHRDAAKTAHEQMVGICGGDETKCPQFMSAYKQYFQNGQQEPPPLKCNSTNEVQAETESEGTHTSSSSEVKEDSEDDENEDDLLEEGEVEEEGVLGVEELKNLPSYAQYYEKFEQGWNNCNDNGSGWPNQTEVKLVGGNANIQEDDAKKIVGALCYVDSMKSVPEANNKYCDFLYFWVGDMLWKKFTDGGSFLQAMKAVKKAMKDSYNYHKCSFKFSSKRSKFFKYSKYLSDYYENRDFIGTKLKSGEEHCGNAYYEYLLRAQLAYDYVKNKCPNGNENGWCKEFEKMYGECKNQGSTAPQCKVTHEPEHSCRSRFKPGAGKSAFHTAEGISPVETYHGSNSTITAVASSALAVLGTAFITLFLYRVNAVTVEILVREFINIFLVLKNEK</sequence>
<protein>
    <submittedName>
        <fullName evidence="3">Kir protein</fullName>
    </submittedName>
</protein>
<dbReference type="KEGG" id="pcot:PCOAH_00042230"/>
<dbReference type="VEuPathDB" id="PlasmoDB:PCOAH_00042230"/>
<dbReference type="InterPro" id="IPR008780">
    <property type="entry name" value="Plasmodium_Vir"/>
</dbReference>